<sequence length="233" mass="26527">MKITPRVGFAVSRILSRRGIGFLEGNIDTRRSVQSMERRFSKMLLNTVGLTVVNKYPNALESFAATIVKRPKKLKASLVSSNQAKIYANVLMEHVQQILQSGELSQLAADLNVTINKAELDSKFIELKLHWNAKGTAEDQDTQQTLNRLAPMLKQIISQMNIVGRSPRIIFIANYTQQSIDMLNEKFQQLDLPKDYKPFFDPNLFPSRKFADTTLSVKNDYDMQTLEEKEAKS</sequence>
<dbReference type="Proteomes" id="UP000887565">
    <property type="component" value="Unplaced"/>
</dbReference>
<proteinExistence type="predicted"/>
<dbReference type="Gene3D" id="3.30.300.20">
    <property type="match status" value="1"/>
</dbReference>
<dbReference type="InterPro" id="IPR039212">
    <property type="entry name" value="RBFA_mitochondrial"/>
</dbReference>
<reference evidence="2" key="1">
    <citation type="submission" date="2022-11" db="UniProtKB">
        <authorList>
            <consortium name="WormBaseParasite"/>
        </authorList>
    </citation>
    <scope>IDENTIFICATION</scope>
</reference>
<dbReference type="PANTHER" id="PTHR14725:SF0">
    <property type="entry name" value="RIBOSOME-BINDING FACTOR A, MITOCHONDRIAL-RELATED"/>
    <property type="match status" value="1"/>
</dbReference>
<dbReference type="InterPro" id="IPR023799">
    <property type="entry name" value="RbfA_dom_sf"/>
</dbReference>
<protein>
    <submittedName>
        <fullName evidence="2">Uncharacterized protein</fullName>
    </submittedName>
</protein>
<evidence type="ECO:0000313" key="1">
    <source>
        <dbReference type="Proteomes" id="UP000887565"/>
    </source>
</evidence>
<keyword evidence="1" id="KW-1185">Reference proteome</keyword>
<name>A0A915HRN4_ROMCU</name>
<dbReference type="AlphaFoldDB" id="A0A915HRN4"/>
<dbReference type="SUPFAM" id="SSF89919">
    <property type="entry name" value="Ribosome-binding factor A, RbfA"/>
    <property type="match status" value="1"/>
</dbReference>
<dbReference type="PANTHER" id="PTHR14725">
    <property type="entry name" value="RIBOSOME-BINDING FACTOR A, MITOCHONDRIAL-RELATED"/>
    <property type="match status" value="1"/>
</dbReference>
<dbReference type="WBParaSite" id="nRc.2.0.1.t04186-RA">
    <property type="protein sequence ID" value="nRc.2.0.1.t04186-RA"/>
    <property type="gene ID" value="nRc.2.0.1.g04186"/>
</dbReference>
<dbReference type="InterPro" id="IPR015946">
    <property type="entry name" value="KH_dom-like_a/b"/>
</dbReference>
<accession>A0A915HRN4</accession>
<evidence type="ECO:0000313" key="2">
    <source>
        <dbReference type="WBParaSite" id="nRc.2.0.1.t04186-RA"/>
    </source>
</evidence>
<organism evidence="1 2">
    <name type="scientific">Romanomermis culicivorax</name>
    <name type="common">Nematode worm</name>
    <dbReference type="NCBI Taxonomy" id="13658"/>
    <lineage>
        <taxon>Eukaryota</taxon>
        <taxon>Metazoa</taxon>
        <taxon>Ecdysozoa</taxon>
        <taxon>Nematoda</taxon>
        <taxon>Enoplea</taxon>
        <taxon>Dorylaimia</taxon>
        <taxon>Mermithida</taxon>
        <taxon>Mermithoidea</taxon>
        <taxon>Mermithidae</taxon>
        <taxon>Romanomermis</taxon>
    </lineage>
</organism>